<dbReference type="EMBL" id="VIIS01000904">
    <property type="protein sequence ID" value="KAF0303938.1"/>
    <property type="molecule type" value="Genomic_DNA"/>
</dbReference>
<protein>
    <submittedName>
        <fullName evidence="11">Centrosomal protein</fullName>
    </submittedName>
</protein>
<reference evidence="11 12" key="1">
    <citation type="submission" date="2019-07" db="EMBL/GenBank/DDBJ databases">
        <title>Draft genome assembly of a fouling barnacle, Amphibalanus amphitrite (Darwin, 1854): The first reference genome for Thecostraca.</title>
        <authorList>
            <person name="Kim W."/>
        </authorList>
    </citation>
    <scope>NUCLEOTIDE SEQUENCE [LARGE SCALE GENOMIC DNA]</scope>
    <source>
        <strain evidence="11">SNU_AA5</strain>
        <tissue evidence="11">Soma without cirri and trophi</tissue>
    </source>
</reference>
<accession>A0A6A4WP73</accession>
<keyword evidence="3" id="KW-0963">Cytoplasm</keyword>
<feature type="region of interest" description="Disordered" evidence="9">
    <location>
        <begin position="972"/>
        <end position="991"/>
    </location>
</feature>
<evidence type="ECO:0000256" key="4">
    <source>
        <dbReference type="ARBA" id="ARBA00022794"/>
    </source>
</evidence>
<dbReference type="GO" id="GO:0035869">
    <property type="term" value="C:ciliary transition zone"/>
    <property type="evidence" value="ECO:0007669"/>
    <property type="project" value="TreeGrafter"/>
</dbReference>
<dbReference type="InterPro" id="IPR026201">
    <property type="entry name" value="Cep290"/>
</dbReference>
<evidence type="ECO:0000256" key="2">
    <source>
        <dbReference type="ARBA" id="ARBA00004300"/>
    </source>
</evidence>
<evidence type="ECO:0000313" key="11">
    <source>
        <dbReference type="EMBL" id="KAF0303938.1"/>
    </source>
</evidence>
<feature type="coiled-coil region" evidence="8">
    <location>
        <begin position="596"/>
        <end position="623"/>
    </location>
</feature>
<evidence type="ECO:0000256" key="9">
    <source>
        <dbReference type="SAM" id="MobiDB-lite"/>
    </source>
</evidence>
<proteinExistence type="predicted"/>
<dbReference type="GO" id="GO:0034451">
    <property type="term" value="C:centriolar satellite"/>
    <property type="evidence" value="ECO:0007669"/>
    <property type="project" value="TreeGrafter"/>
</dbReference>
<feature type="coiled-coil region" evidence="8">
    <location>
        <begin position="1003"/>
        <end position="1037"/>
    </location>
</feature>
<dbReference type="AlphaFoldDB" id="A0A6A4WP73"/>
<evidence type="ECO:0000256" key="7">
    <source>
        <dbReference type="ARBA" id="ARBA00023273"/>
    </source>
</evidence>
<evidence type="ECO:0000256" key="6">
    <source>
        <dbReference type="ARBA" id="ARBA00023212"/>
    </source>
</evidence>
<sequence>MEVPSISEVLSMELSTELSEDQLELLHSGLDGLNQQTVDGADSTQLRELLLRAQYVMRYKHAQLAVAMEEIEKLGEATGENEQLKKRNADLQHLVNTIKSKGTDSGSASVRSELEDLQASRAQLKKDLKTKQRQLDDEKRENDKLSARVEELESERRELRRQLDQLNSTLEGMRPDYDSRSDPEDAGENQYAELLRQKNHYINVLLDDVEAHEREKSELRDQVTSLREQLSEATSQIETMTAEFDQLRRKPRPAEHESAAAVGAGDPPTDRAVQRLQAEVAELRALKTRRDAQFDQLAAVVEERTDQFKRLIAQRHAEIEELQSQLRRASNRAADQTRLAELERLCADQRRQLAARQAELQRATADMEAIAARLETERRAGAADTDTGGGDAAAVVPGDSLLKVRSELSRSEAQVRQLTDRLERTEQQAAEYNDQVTQLTARLREVMEGEFGLSEAVAEIKEAQRQIGVRDRQVTEQNNFINLMQRHLTEVVDENSALRSRLGMEPHEAAELVAAGSGGREKLVHVLEREVQKLEEERIALKLENRKLSRQLRSENQSGLSPEEIRDICRQRKQFWEYVRRLGPASVPAERRPRPAAELLQRITQLESQLSESRERLVQTESAGARAAAENHQLRTGLREVLESVRQQDAVSSVKVAAPTLEALLQALDTRSLAGGEYRPALVPYSALQQLEGRNEELRDQLRAARAESRSWSVVPAASGGSGTGGVAEALAPAGLRLPAHLSVSSSQLVGQLTAQLTVALKAVDDAGRESQQTRSELEQLRAQLLVCRHQLGLLHERRAADAETWRQERGELVTARQEAETETEALQAQVEQLQLQRPAADTERQLALTVAQLVRAERRLRLTAADRDQLEQRLTAARSELQRAQRAATDTVAELRAGKRTLELQLAALQRQLARSVPLDKLTELNEQVDQLTDKYTTFLQNQEKLLGEERASRLLESELALLRQRLAGLGPTGSQQQAADTDQAQLGEQLPSEERRQRLRAEHAERLQQLLKDQLSEAERRAAELERTYTELADAGGTGRRALEQLCRRLSESAAAGAGPAEPSEAQLQAKLASVEAERDRLRETEQLATAQLEQLRSQQQAADRAADSVRRQLAELQETDDLRGVIV</sequence>
<feature type="region of interest" description="Disordered" evidence="9">
    <location>
        <begin position="1056"/>
        <end position="1085"/>
    </location>
</feature>
<keyword evidence="7" id="KW-0966">Cell projection</keyword>
<feature type="coiled-coil region" evidence="8">
    <location>
        <begin position="524"/>
        <end position="551"/>
    </location>
</feature>
<dbReference type="GO" id="GO:1905515">
    <property type="term" value="P:non-motile cilium assembly"/>
    <property type="evidence" value="ECO:0007669"/>
    <property type="project" value="TreeGrafter"/>
</dbReference>
<dbReference type="Pfam" id="PF24319">
    <property type="entry name" value="DUF7491"/>
    <property type="match status" value="1"/>
</dbReference>
<feature type="compositionally biased region" description="Low complexity" evidence="9">
    <location>
        <begin position="1056"/>
        <end position="1068"/>
    </location>
</feature>
<gene>
    <name evidence="11" type="primary">Cep290</name>
    <name evidence="11" type="ORF">FJT64_024125</name>
</gene>
<evidence type="ECO:0000259" key="10">
    <source>
        <dbReference type="Pfam" id="PF24319"/>
    </source>
</evidence>
<keyword evidence="12" id="KW-1185">Reference proteome</keyword>
<feature type="coiled-coil region" evidence="8">
    <location>
        <begin position="817"/>
        <end position="943"/>
    </location>
</feature>
<feature type="domain" description="DUF7491" evidence="10">
    <location>
        <begin position="189"/>
        <end position="250"/>
    </location>
</feature>
<keyword evidence="4" id="KW-0970">Cilium biogenesis/degradation</keyword>
<comment type="subcellular location">
    <subcellularLocation>
        <location evidence="1">Cytoplasm</location>
        <location evidence="1">Cytoskeleton</location>
        <location evidence="1">Cilium basal body</location>
    </subcellularLocation>
    <subcellularLocation>
        <location evidence="2">Cytoplasm</location>
        <location evidence="2">Cytoskeleton</location>
        <location evidence="2">Microtubule organizing center</location>
        <location evidence="2">Centrosome</location>
    </subcellularLocation>
</comment>
<evidence type="ECO:0000256" key="5">
    <source>
        <dbReference type="ARBA" id="ARBA00023054"/>
    </source>
</evidence>
<dbReference type="GO" id="GO:1905349">
    <property type="term" value="P:ciliary transition zone assembly"/>
    <property type="evidence" value="ECO:0007669"/>
    <property type="project" value="TreeGrafter"/>
</dbReference>
<name>A0A6A4WP73_AMPAM</name>
<evidence type="ECO:0000256" key="8">
    <source>
        <dbReference type="SAM" id="Coils"/>
    </source>
</evidence>
<feature type="compositionally biased region" description="Low complexity" evidence="9">
    <location>
        <begin position="972"/>
        <end position="987"/>
    </location>
</feature>
<comment type="caution">
    <text evidence="11">The sequence shown here is derived from an EMBL/GenBank/DDBJ whole genome shotgun (WGS) entry which is preliminary data.</text>
</comment>
<feature type="compositionally biased region" description="Basic and acidic residues" evidence="9">
    <location>
        <begin position="173"/>
        <end position="183"/>
    </location>
</feature>
<dbReference type="GO" id="GO:0097711">
    <property type="term" value="P:ciliary basal body-plasma membrane docking"/>
    <property type="evidence" value="ECO:0007669"/>
    <property type="project" value="TreeGrafter"/>
</dbReference>
<dbReference type="PANTHER" id="PTHR18879">
    <property type="entry name" value="CENTROSOMAL PROTEIN OF 290 KDA"/>
    <property type="match status" value="1"/>
</dbReference>
<keyword evidence="6" id="KW-0206">Cytoskeleton</keyword>
<feature type="coiled-coil region" evidence="8">
    <location>
        <begin position="312"/>
        <end position="442"/>
    </location>
</feature>
<evidence type="ECO:0000256" key="1">
    <source>
        <dbReference type="ARBA" id="ARBA00004120"/>
    </source>
</evidence>
<evidence type="ECO:0000256" key="3">
    <source>
        <dbReference type="ARBA" id="ARBA00022490"/>
    </source>
</evidence>
<feature type="region of interest" description="Disordered" evidence="9">
    <location>
        <begin position="248"/>
        <end position="269"/>
    </location>
</feature>
<keyword evidence="5 8" id="KW-0175">Coiled coil</keyword>
<dbReference type="Gene3D" id="1.10.287.1490">
    <property type="match status" value="1"/>
</dbReference>
<feature type="region of interest" description="Disordered" evidence="9">
    <location>
        <begin position="165"/>
        <end position="186"/>
    </location>
</feature>
<dbReference type="OrthoDB" id="6351660at2759"/>
<organism evidence="11 12">
    <name type="scientific">Amphibalanus amphitrite</name>
    <name type="common">Striped barnacle</name>
    <name type="synonym">Balanus amphitrite</name>
    <dbReference type="NCBI Taxonomy" id="1232801"/>
    <lineage>
        <taxon>Eukaryota</taxon>
        <taxon>Metazoa</taxon>
        <taxon>Ecdysozoa</taxon>
        <taxon>Arthropoda</taxon>
        <taxon>Crustacea</taxon>
        <taxon>Multicrustacea</taxon>
        <taxon>Cirripedia</taxon>
        <taxon>Thoracica</taxon>
        <taxon>Thoracicalcarea</taxon>
        <taxon>Balanomorpha</taxon>
        <taxon>Balanoidea</taxon>
        <taxon>Balanidae</taxon>
        <taxon>Amphibalaninae</taxon>
        <taxon>Amphibalanus</taxon>
    </lineage>
</organism>
<dbReference type="InterPro" id="IPR055914">
    <property type="entry name" value="DUF7491"/>
</dbReference>
<dbReference type="Proteomes" id="UP000440578">
    <property type="component" value="Unassembled WGS sequence"/>
</dbReference>
<feature type="compositionally biased region" description="Basic and acidic residues" evidence="9">
    <location>
        <begin position="248"/>
        <end position="258"/>
    </location>
</feature>
<dbReference type="PANTHER" id="PTHR18879:SF20">
    <property type="entry name" value="CENTROSOMAL PROTEIN OF 290 KDA"/>
    <property type="match status" value="1"/>
</dbReference>
<evidence type="ECO:0000313" key="12">
    <source>
        <dbReference type="Proteomes" id="UP000440578"/>
    </source>
</evidence>